<evidence type="ECO:0000313" key="8">
    <source>
        <dbReference type="Proteomes" id="UP001233271"/>
    </source>
</evidence>
<dbReference type="PANTHER" id="PTHR46380:SF2">
    <property type="entry name" value="CYCLIN-D-BINDING MYB-LIKE TRANSCRIPTION FACTOR 1"/>
    <property type="match status" value="1"/>
</dbReference>
<feature type="region of interest" description="Disordered" evidence="4">
    <location>
        <begin position="619"/>
        <end position="744"/>
    </location>
</feature>
<feature type="compositionally biased region" description="Polar residues" evidence="4">
    <location>
        <begin position="27"/>
        <end position="37"/>
    </location>
</feature>
<feature type="compositionally biased region" description="Basic residues" evidence="4">
    <location>
        <begin position="101"/>
        <end position="112"/>
    </location>
</feature>
<feature type="domain" description="Myb-like" evidence="5">
    <location>
        <begin position="417"/>
        <end position="466"/>
    </location>
</feature>
<dbReference type="SUPFAM" id="SSF46689">
    <property type="entry name" value="Homeodomain-like"/>
    <property type="match status" value="2"/>
</dbReference>
<feature type="compositionally biased region" description="Low complexity" evidence="4">
    <location>
        <begin position="199"/>
        <end position="225"/>
    </location>
</feature>
<accession>A0AA48L880</accession>
<name>A0AA48L880_9TREE</name>
<evidence type="ECO:0000313" key="7">
    <source>
        <dbReference type="EMBL" id="BEI93730.1"/>
    </source>
</evidence>
<keyword evidence="2" id="KW-0238">DNA-binding</keyword>
<dbReference type="GO" id="GO:0003700">
    <property type="term" value="F:DNA-binding transcription factor activity"/>
    <property type="evidence" value="ECO:0007669"/>
    <property type="project" value="TreeGrafter"/>
</dbReference>
<dbReference type="CDD" id="cd00167">
    <property type="entry name" value="SANT"/>
    <property type="match status" value="1"/>
</dbReference>
<evidence type="ECO:0000259" key="5">
    <source>
        <dbReference type="PROSITE" id="PS50090"/>
    </source>
</evidence>
<feature type="compositionally biased region" description="Basic and acidic residues" evidence="4">
    <location>
        <begin position="113"/>
        <end position="136"/>
    </location>
</feature>
<evidence type="ECO:0000259" key="6">
    <source>
        <dbReference type="PROSITE" id="PS51294"/>
    </source>
</evidence>
<dbReference type="AlphaFoldDB" id="A0AA48L880"/>
<dbReference type="Proteomes" id="UP001233271">
    <property type="component" value="Chromosome 6"/>
</dbReference>
<gene>
    <name evidence="7" type="primary">REB1</name>
    <name evidence="7" type="ORF">CcaverHIS019_0601890</name>
</gene>
<feature type="compositionally biased region" description="Low complexity" evidence="4">
    <location>
        <begin position="272"/>
        <end position="284"/>
    </location>
</feature>
<feature type="compositionally biased region" description="Basic and acidic residues" evidence="4">
    <location>
        <begin position="733"/>
        <end position="744"/>
    </location>
</feature>
<dbReference type="Gene3D" id="1.10.10.60">
    <property type="entry name" value="Homeodomain-like"/>
    <property type="match status" value="2"/>
</dbReference>
<feature type="domain" description="Myb-like" evidence="5">
    <location>
        <begin position="469"/>
        <end position="531"/>
    </location>
</feature>
<dbReference type="SMART" id="SM00717">
    <property type="entry name" value="SANT"/>
    <property type="match status" value="2"/>
</dbReference>
<dbReference type="InterPro" id="IPR017930">
    <property type="entry name" value="Myb_dom"/>
</dbReference>
<dbReference type="PROSITE" id="PS51294">
    <property type="entry name" value="HTH_MYB"/>
    <property type="match status" value="1"/>
</dbReference>
<keyword evidence="8" id="KW-1185">Reference proteome</keyword>
<feature type="compositionally biased region" description="Low complexity" evidence="4">
    <location>
        <begin position="716"/>
        <end position="732"/>
    </location>
</feature>
<evidence type="ECO:0008006" key="9">
    <source>
        <dbReference type="Google" id="ProtNLM"/>
    </source>
</evidence>
<evidence type="ECO:0000256" key="4">
    <source>
        <dbReference type="SAM" id="MobiDB-lite"/>
    </source>
</evidence>
<feature type="region of interest" description="Disordered" evidence="4">
    <location>
        <begin position="1"/>
        <end position="151"/>
    </location>
</feature>
<feature type="compositionally biased region" description="Basic and acidic residues" evidence="4">
    <location>
        <begin position="81"/>
        <end position="100"/>
    </location>
</feature>
<dbReference type="EMBL" id="AP028217">
    <property type="protein sequence ID" value="BEI93730.1"/>
    <property type="molecule type" value="Genomic_DNA"/>
</dbReference>
<dbReference type="GO" id="GO:0005634">
    <property type="term" value="C:nucleus"/>
    <property type="evidence" value="ECO:0007669"/>
    <property type="project" value="UniProtKB-SubCell"/>
</dbReference>
<feature type="compositionally biased region" description="Basic and acidic residues" evidence="4">
    <location>
        <begin position="168"/>
        <end position="179"/>
    </location>
</feature>
<comment type="subcellular location">
    <subcellularLocation>
        <location evidence="1">Nucleus</location>
    </subcellularLocation>
</comment>
<dbReference type="GO" id="GO:0000976">
    <property type="term" value="F:transcription cis-regulatory region binding"/>
    <property type="evidence" value="ECO:0007669"/>
    <property type="project" value="TreeGrafter"/>
</dbReference>
<dbReference type="PROSITE" id="PS50090">
    <property type="entry name" value="MYB_LIKE"/>
    <property type="match status" value="2"/>
</dbReference>
<evidence type="ECO:0000256" key="2">
    <source>
        <dbReference type="ARBA" id="ARBA00023125"/>
    </source>
</evidence>
<dbReference type="Pfam" id="PF00249">
    <property type="entry name" value="Myb_DNA-binding"/>
    <property type="match status" value="2"/>
</dbReference>
<protein>
    <recommendedName>
        <fullName evidence="9">Myb-like domain-containing protein</fullName>
    </recommendedName>
</protein>
<organism evidence="7 8">
    <name type="scientific">Cutaneotrichosporon cavernicola</name>
    <dbReference type="NCBI Taxonomy" id="279322"/>
    <lineage>
        <taxon>Eukaryota</taxon>
        <taxon>Fungi</taxon>
        <taxon>Dikarya</taxon>
        <taxon>Basidiomycota</taxon>
        <taxon>Agaricomycotina</taxon>
        <taxon>Tremellomycetes</taxon>
        <taxon>Trichosporonales</taxon>
        <taxon>Trichosporonaceae</taxon>
        <taxon>Cutaneotrichosporon</taxon>
    </lineage>
</organism>
<reference evidence="7" key="1">
    <citation type="journal article" date="2023" name="BMC Genomics">
        <title>Chromosome-level genome assemblies of Cutaneotrichosporon spp. (Trichosporonales, Basidiomycota) reveal imbalanced evolution between nucleotide sequences and chromosome synteny.</title>
        <authorList>
            <person name="Kobayashi Y."/>
            <person name="Kayamori A."/>
            <person name="Aoki K."/>
            <person name="Shiwa Y."/>
            <person name="Matsutani M."/>
            <person name="Fujita N."/>
            <person name="Sugita T."/>
            <person name="Iwasaki W."/>
            <person name="Tanaka N."/>
            <person name="Takashima M."/>
        </authorList>
    </citation>
    <scope>NUCLEOTIDE SEQUENCE</scope>
    <source>
        <strain evidence="7">HIS019</strain>
    </source>
</reference>
<sequence>MEAIDLLGDAPPASVPSQVKRKRKGDATSTPSSQPKLQRTKEPATLAAAIPETSVTSSQLIPSPAMDNASSQLVSAPAMDDADRSKGQSDEDKHKESKEERRKRKEEKRRRKEDKAKRREEEGGERKRKHKSDDNKKSKKHKSSEVPAETLMADISKVVEDFVAASPVKEKTKKDKGAEEAEEAEEAAMTVEGKEKAPADAADAASPSPSSKSSSSSDPMDASSSEPEDDPMDASSPAASPTRPPKVLPVLTVTRSPTPPIKSIHKVGETSKAAVAKATKAADGAKPKVQRKKKEAESVDEAEDEALREKLKDPEAAQEFLSSRWVDIPVLLRLEKKGIITWKRGKYTESEKAAVRGTLETFKRTHSVSDQEVVDIIFAKGRSSARSKYPGFWADVAGAVPGRPLRYVKEAVQRMYHPNAHKGPWTKEEDLELQRAYIDTPGQWVRIGDAVGRPYTDCRDRYRKQLEVSKERISGRWTKEEEEQLKAAVTKVAGDLGRDMFDGDLPWPVVAHLMDGNRSFHQCRVKWQESMVPMLTGEGYNAPSKDVLAAMREFGYEHEKDIVWRDVSNHAKSHSKGAQATWRRMLAFVGAVEGKSLKETLDLMEAKLDDIVAQESGPAPIRVKKAPKAKRNGEPGKGFPPASSEPGANDDTEQAAESVPTPVKKAQESAKRKEKRRERLAAARGESDWLGSATVGSQAEAWMDSVVAGGRDRSVSARSSVSASASASASAEVRSRKVSFEGDE</sequence>
<dbReference type="InterPro" id="IPR009057">
    <property type="entry name" value="Homeodomain-like_sf"/>
</dbReference>
<dbReference type="InterPro" id="IPR001005">
    <property type="entry name" value="SANT/Myb"/>
</dbReference>
<dbReference type="InterPro" id="IPR051651">
    <property type="entry name" value="DMTF1_DNA-bind_reg"/>
</dbReference>
<dbReference type="GeneID" id="85497600"/>
<evidence type="ECO:0000256" key="1">
    <source>
        <dbReference type="ARBA" id="ARBA00004123"/>
    </source>
</evidence>
<dbReference type="PANTHER" id="PTHR46380">
    <property type="entry name" value="CYCLIN-D-BINDING MYB-LIKE TRANSCRIPTION FACTOR 1"/>
    <property type="match status" value="1"/>
</dbReference>
<feature type="region of interest" description="Disordered" evidence="4">
    <location>
        <begin position="164"/>
        <end position="308"/>
    </location>
</feature>
<feature type="domain" description="HTH myb-type" evidence="6">
    <location>
        <begin position="417"/>
        <end position="470"/>
    </location>
</feature>
<dbReference type="RefSeq" id="XP_060458995.1">
    <property type="nucleotide sequence ID" value="XM_060602619.1"/>
</dbReference>
<feature type="compositionally biased region" description="Basic and acidic residues" evidence="4">
    <location>
        <begin position="665"/>
        <end position="687"/>
    </location>
</feature>
<dbReference type="KEGG" id="ccac:CcaHIS019_0601890"/>
<keyword evidence="3" id="KW-0539">Nucleus</keyword>
<proteinExistence type="predicted"/>
<evidence type="ECO:0000256" key="3">
    <source>
        <dbReference type="ARBA" id="ARBA00023242"/>
    </source>
</evidence>